<dbReference type="InterPro" id="IPR043502">
    <property type="entry name" value="DNA/RNA_pol_sf"/>
</dbReference>
<dbReference type="InterPro" id="IPR026960">
    <property type="entry name" value="RVT-Znf"/>
</dbReference>
<reference evidence="3" key="1">
    <citation type="submission" date="2023-03" db="EMBL/GenBank/DDBJ databases">
        <title>Chromosome-scale reference genome and RAD-based genetic map of yellow starthistle (Centaurea solstitialis) reveal putative structural variation and QTLs associated with invader traits.</title>
        <authorList>
            <person name="Reatini B."/>
            <person name="Cang F.A."/>
            <person name="Jiang Q."/>
            <person name="Mckibben M.T.W."/>
            <person name="Barker M.S."/>
            <person name="Rieseberg L.H."/>
            <person name="Dlugosch K.M."/>
        </authorList>
    </citation>
    <scope>NUCLEOTIDE SEQUENCE</scope>
    <source>
        <strain evidence="3">CAN-66</strain>
        <tissue evidence="3">Leaf</tissue>
    </source>
</reference>
<dbReference type="Pfam" id="PF03372">
    <property type="entry name" value="Exo_endo_phos"/>
    <property type="match status" value="1"/>
</dbReference>
<feature type="compositionally biased region" description="Polar residues" evidence="1">
    <location>
        <begin position="1332"/>
        <end position="1351"/>
    </location>
</feature>
<gene>
    <name evidence="3" type="ORF">OSB04_028246</name>
</gene>
<feature type="domain" description="Reverse transcriptase" evidence="2">
    <location>
        <begin position="2115"/>
        <end position="2394"/>
    </location>
</feature>
<dbReference type="Proteomes" id="UP001172457">
    <property type="component" value="Chromosome 7"/>
</dbReference>
<protein>
    <recommendedName>
        <fullName evidence="2">Reverse transcriptase domain-containing protein</fullName>
    </recommendedName>
</protein>
<dbReference type="Pfam" id="PF00078">
    <property type="entry name" value="RVT_1"/>
    <property type="match status" value="2"/>
</dbReference>
<dbReference type="PANTHER" id="PTHR33116:SF76">
    <property type="entry name" value="DUF4283 DOMAIN-CONTAINING PROTEIN"/>
    <property type="match status" value="1"/>
</dbReference>
<dbReference type="SUPFAM" id="SSF56672">
    <property type="entry name" value="DNA/RNA polymerases"/>
    <property type="match status" value="2"/>
</dbReference>
<accession>A0AA38SFC8</accession>
<evidence type="ECO:0000259" key="2">
    <source>
        <dbReference type="PROSITE" id="PS50878"/>
    </source>
</evidence>
<dbReference type="GO" id="GO:0003824">
    <property type="term" value="F:catalytic activity"/>
    <property type="evidence" value="ECO:0007669"/>
    <property type="project" value="InterPro"/>
</dbReference>
<proteinExistence type="predicted"/>
<dbReference type="Gene3D" id="3.60.10.10">
    <property type="entry name" value="Endonuclease/exonuclease/phosphatase"/>
    <property type="match status" value="2"/>
</dbReference>
<dbReference type="CDD" id="cd01650">
    <property type="entry name" value="RT_nLTR_like"/>
    <property type="match status" value="2"/>
</dbReference>
<sequence>MLTACKRFIRRVLLKVVCKECIRVLLGIREDLLSLRIMFNIVCWNVRGLNALDKQQEVRSLISNYGVHVCAVLESHVKPDNLQPICDRIFRRWPWISNQALCTMGTRILVAWDNVVVDLMVLETHAQYINCELRFRDSQDSFFVSFVYAANRGCDRGLLWSGLRRFKVIIGDKPWVVAGDFNCLLFPHDALDGVSRRNADMMDFAAWVEDVELFDVRFSGVHHTWCQKPREEAGLRRKLDRILANTVFTSKFEDATARFLPRGLSDHSPGLLSFRGDLRKKNFGFKFDNFLVHDPRFIDIVKAAWKGEVTGTFMYRLTTKLKRLKTPIRRLRSLHGNLSEKSVVLKSELDTLQLAMDLDPNNGDLREDLEHVRLAYQQSCWNDMSAARQRAKVKWLSDGDSNTRYFHQVVKEKRHAKQIYSVCNSDGTFVYDGEVAEAFIEHFKLIIGTSDPMVDPTMPQEMFLKQLSLADALHMIRPIQDAEIKDAIFQIGNDKAPGSDGFSAKFFKAAWEVIGTDVLLAIHNFFYRGRLAKELNHTLLCLLPKSVNASAVADFRPIACCSVLYKCIAKVIVERIKPYLDTLVSKSQSAFIPGRRITDNILMAHELVIDYHLNKGPPRCAFKIDLRKAYDMDCWEYLFQMLNGMSFHPMMLKWIKEMVSSTSFSIVLNGETHGHFVGKRGIRQGDPLSPYLFTIIMEGFTMILNQCIMEASNFGYHQGCADLGITHLCFADDLFVFSRGDVESVGILKKALELFSVKSGLSPNMHKSDVFFGNVPDDDKAAILNCLPFRQGTFPIRYLGVPLSPVALKVADYGGMIAKVTDRIRNWKSKFLSFAGRRQLVISVLQSLQLYWMAVYVFPSVVVHQLEALFRDFLWSHGDSSRGRCKLAWSLVCHPLDCGGLGIKRLGVWNRAIIAKNVWDVLTKRNTLWVRWIHTHALRGCQFWSARRNGRWSWMFYKMMAIRSELRPYISNRVGDGRLTNAWEDSWLPCGPLVDVISYRAFHAASFSTTTTVRQVLDVIQDEWPSQWLERYPQFALMDVPEVNDVRRDVICWDLDDRGNDDFTVQRAYSSFRGHQQRLPWARKVWFKGHIPKHAFCMWLVCLCRLPTQDRLVEWKHDPPDYRCSLCNQCMDSYTHLFFDCLFAKEVWNWVKMRLNWMDAPDTWDMMLDYLSTPVVSSLTKLLALSATVYMIWNERNRRLFKGEKLPSIQIMKNVLEVVQNRIAWKRRKQRNTIHDVETSWALDRLGPIKRKTQKHDLVIDRYLVVDHVIIAFCDDNNKRLLPPPRSPHHHKPATTVAKKTPPPPPIITIGRHHHRQDDDSSNQRLPLPLSRTATLSSGDSSGYNATTATIQRRRTPPSAVRSIGHRSGSIATNGNRLPPPRWWFGLGPAVVRGFINNKRHHHRTVVWLAIAKAFNTTVVGYFLGSRIPFPIVQRSLRAAWGKFGFTDVMMNNNGFFFMKFNDVGGCNQAIEEGMIMIRDVPMFVSPWDPSKGLSRPTHDVCPLWVKFHNIPLVLFNQEGISRIATALGVPRRMDACTSSMCDNRWGRPRFARVLIDVWATGELKKELEVITPHLKDGGCDKIKIGVEYVWEPNQCSHCCVFGHKLSSCAKAVPVNHKKSQPEPDADGFVRVERKQWRGLNSLEKQQEVKSLIRNNNVHVCAVLESHVRVDSLRTVCSSTFGRWDWVSNQAHSDFGKRIILAWDADCVDVMLLEFHRQFVHCQICVRGAAQTFFLSVVYGDNRGLNRRMLWSGLRKFKAIMGAKPWVIAGDFNCLLFPHDALGGVSRRNSDMDDFALCLEDIEVFDLRFTGIHHTWCQKPQSEGGLKRKLDRILANTDFTSTFEDASSRFLPRGLSDHSPGLLAFTSGVRIRKCAFKFDNFLVNDPNFKSIVRQHWNVNVEGTFMFRVTSKLKLLKSPLRKLRSTYGNLSNKSIALKEELDVVQLAADLDPGNQALENDVKRLRDEYQKSCWADFSAKRQRAKVRWLAEGDANTRYFHRVIQERQHARHIFSIGTSEGVFVHDDQVASAFIDHFVAIIGTKDDEVVPTMPDSLFESRLSVGDANHMIRQVEDAEIKEALFSIGNDKSPGSDGFSSKFYKAAWDIVGPDVLVAIHNFFYRGRLAKELNHTLLCLLPKSPNASLVSDFRPIACCSVLYKCISKVIVNRIKPCLDRLVNRAQSAFIPGRRIGDNILMAHELVTGYHLGSGPPRCALKIDLRKAYDMVSWDYLFGMLRGLNFHPTLVKWITEMVSTPTYSVVVNSEAKGFFHGKRGIRQGDPLSPYLFTIVMEGFSMLLQQCIEEAGMFGYHLGCENLGITHLCFADDLFVFTRGDVASVEVVKKALSLFASRSGLTPNLQKSDIFFGNVPDDVRSAILHCLPFRSGTFPIRYLGVPLSPVALKAADYGVLITKVKQRLQNWKSKFLSFGGRKQLICSVLQSLQLYWMAIFLLPSGIVHDLERLFRDFLWAQGESSKGRCKVAWAMVCRSQECGGLGFRRLAVWNRALIAKNLWAVISNRQCLWVAWVQTYSLRNGAFWIAKRTSRWSWLLTKMMSMRSDMRRFVTVRVGDGRTSNAWEDAWLTCGILSEFISYRFIHSVGLSVATTVKELLDTFNDGWPDSWVVRFPILTNVTIPVLQTDTPDTLCWDVDVFFFKVKTGNANKKRQEGTNTQELQKPRTRP</sequence>
<dbReference type="InterPro" id="IPR025558">
    <property type="entry name" value="DUF4283"/>
</dbReference>
<dbReference type="PROSITE" id="PS50878">
    <property type="entry name" value="RT_POL"/>
    <property type="match status" value="2"/>
</dbReference>
<feature type="domain" description="Reverse transcriptase" evidence="2">
    <location>
        <begin position="524"/>
        <end position="803"/>
    </location>
</feature>
<dbReference type="Pfam" id="PF14111">
    <property type="entry name" value="DUF4283"/>
    <property type="match status" value="1"/>
</dbReference>
<dbReference type="InterPro" id="IPR000477">
    <property type="entry name" value="RT_dom"/>
</dbReference>
<dbReference type="PANTHER" id="PTHR33116">
    <property type="entry name" value="REVERSE TRANSCRIPTASE ZINC-BINDING DOMAIN-CONTAINING PROTEIN-RELATED-RELATED"/>
    <property type="match status" value="1"/>
</dbReference>
<dbReference type="Pfam" id="PF13966">
    <property type="entry name" value="zf-RVT"/>
    <property type="match status" value="1"/>
</dbReference>
<comment type="caution">
    <text evidence="3">The sequence shown here is derived from an EMBL/GenBank/DDBJ whole genome shotgun (WGS) entry which is preliminary data.</text>
</comment>
<dbReference type="InterPro" id="IPR005135">
    <property type="entry name" value="Endo/exonuclease/phosphatase"/>
</dbReference>
<evidence type="ECO:0000313" key="3">
    <source>
        <dbReference type="EMBL" id="KAJ9541740.1"/>
    </source>
</evidence>
<evidence type="ECO:0000313" key="4">
    <source>
        <dbReference type="Proteomes" id="UP001172457"/>
    </source>
</evidence>
<dbReference type="EMBL" id="JARYMX010000007">
    <property type="protein sequence ID" value="KAJ9541740.1"/>
    <property type="molecule type" value="Genomic_DNA"/>
</dbReference>
<feature type="region of interest" description="Disordered" evidence="1">
    <location>
        <begin position="1281"/>
        <end position="1373"/>
    </location>
</feature>
<keyword evidence="4" id="KW-1185">Reference proteome</keyword>
<dbReference type="SUPFAM" id="SSF56219">
    <property type="entry name" value="DNase I-like"/>
    <property type="match status" value="2"/>
</dbReference>
<dbReference type="InterPro" id="IPR036691">
    <property type="entry name" value="Endo/exonu/phosph_ase_sf"/>
</dbReference>
<evidence type="ECO:0000256" key="1">
    <source>
        <dbReference type="SAM" id="MobiDB-lite"/>
    </source>
</evidence>
<name>A0AA38SFC8_9ASTR</name>
<organism evidence="3 4">
    <name type="scientific">Centaurea solstitialis</name>
    <name type="common">yellow star-thistle</name>
    <dbReference type="NCBI Taxonomy" id="347529"/>
    <lineage>
        <taxon>Eukaryota</taxon>
        <taxon>Viridiplantae</taxon>
        <taxon>Streptophyta</taxon>
        <taxon>Embryophyta</taxon>
        <taxon>Tracheophyta</taxon>
        <taxon>Spermatophyta</taxon>
        <taxon>Magnoliopsida</taxon>
        <taxon>eudicotyledons</taxon>
        <taxon>Gunneridae</taxon>
        <taxon>Pentapetalae</taxon>
        <taxon>asterids</taxon>
        <taxon>campanulids</taxon>
        <taxon>Asterales</taxon>
        <taxon>Asteraceae</taxon>
        <taxon>Carduoideae</taxon>
        <taxon>Cardueae</taxon>
        <taxon>Centaureinae</taxon>
        <taxon>Centaurea</taxon>
    </lineage>
</organism>